<organism evidence="6">
    <name type="scientific">bioreactor metagenome</name>
    <dbReference type="NCBI Taxonomy" id="1076179"/>
    <lineage>
        <taxon>unclassified sequences</taxon>
        <taxon>metagenomes</taxon>
        <taxon>ecological metagenomes</taxon>
    </lineage>
</organism>
<feature type="domain" description="HTH iclR-type" evidence="4">
    <location>
        <begin position="7"/>
        <end position="69"/>
    </location>
</feature>
<dbReference type="Pfam" id="PF09339">
    <property type="entry name" value="HTH_IclR"/>
    <property type="match status" value="1"/>
</dbReference>
<name>A0A644ZWF1_9ZZZZ</name>
<accession>A0A644ZWF1</accession>
<evidence type="ECO:0000259" key="4">
    <source>
        <dbReference type="PROSITE" id="PS51077"/>
    </source>
</evidence>
<dbReference type="InterPro" id="IPR014757">
    <property type="entry name" value="Tscrpt_reg_IclR_C"/>
</dbReference>
<dbReference type="EMBL" id="VSSQ01009529">
    <property type="protein sequence ID" value="MPM41894.1"/>
    <property type="molecule type" value="Genomic_DNA"/>
</dbReference>
<dbReference type="PROSITE" id="PS51078">
    <property type="entry name" value="ICLR_ED"/>
    <property type="match status" value="1"/>
</dbReference>
<keyword evidence="3" id="KW-0804">Transcription</keyword>
<dbReference type="PANTHER" id="PTHR30136:SF35">
    <property type="entry name" value="HTH-TYPE TRANSCRIPTIONAL REGULATOR RV1719"/>
    <property type="match status" value="1"/>
</dbReference>
<evidence type="ECO:0000259" key="5">
    <source>
        <dbReference type="PROSITE" id="PS51078"/>
    </source>
</evidence>
<gene>
    <name evidence="6" type="primary">kdgR_27</name>
    <name evidence="6" type="ORF">SDC9_88554</name>
</gene>
<feature type="domain" description="IclR-ED" evidence="5">
    <location>
        <begin position="70"/>
        <end position="253"/>
    </location>
</feature>
<dbReference type="SUPFAM" id="SSF55781">
    <property type="entry name" value="GAF domain-like"/>
    <property type="match status" value="1"/>
</dbReference>
<dbReference type="InterPro" id="IPR036390">
    <property type="entry name" value="WH_DNA-bd_sf"/>
</dbReference>
<evidence type="ECO:0000313" key="6">
    <source>
        <dbReference type="EMBL" id="MPM41894.1"/>
    </source>
</evidence>
<dbReference type="GO" id="GO:0003700">
    <property type="term" value="F:DNA-binding transcription factor activity"/>
    <property type="evidence" value="ECO:0007669"/>
    <property type="project" value="TreeGrafter"/>
</dbReference>
<dbReference type="Pfam" id="PF01614">
    <property type="entry name" value="IclR_C"/>
    <property type="match status" value="1"/>
</dbReference>
<dbReference type="PANTHER" id="PTHR30136">
    <property type="entry name" value="HELIX-TURN-HELIX TRANSCRIPTIONAL REGULATOR, ICLR FAMILY"/>
    <property type="match status" value="1"/>
</dbReference>
<evidence type="ECO:0000256" key="2">
    <source>
        <dbReference type="ARBA" id="ARBA00023125"/>
    </source>
</evidence>
<proteinExistence type="predicted"/>
<dbReference type="SMART" id="SM00346">
    <property type="entry name" value="HTH_ICLR"/>
    <property type="match status" value="1"/>
</dbReference>
<dbReference type="SUPFAM" id="SSF46785">
    <property type="entry name" value="Winged helix' DNA-binding domain"/>
    <property type="match status" value="1"/>
</dbReference>
<sequence>MATTKTIQSLERAFSILELFQSGKSELSLKEISDSIGLNKSTTFGLVNSLTTLGYMLQNEDNQKYSLGLKILSLTNAVKMNNILIRVSRPYLEELSTKYRETVHSAKELNGNIVYIDKVDADTSMYINTQIGTKNYMHCTGVGKVLLAYKSDDEIETFLSTHQLKALTFNTITNPEHLKREMAEIRKNGIGGDDEEIEMGLSCVAVPVMKSETTAGFAISVAGPTVRISENKKNGLAEDLKNTAAKLSEIIYGYTAE</sequence>
<dbReference type="PROSITE" id="PS51077">
    <property type="entry name" value="HTH_ICLR"/>
    <property type="match status" value="1"/>
</dbReference>
<keyword evidence="2" id="KW-0238">DNA-binding</keyword>
<dbReference type="FunFam" id="1.10.10.10:FF:000056">
    <property type="entry name" value="IclR family transcriptional regulator"/>
    <property type="match status" value="1"/>
</dbReference>
<reference evidence="6" key="1">
    <citation type="submission" date="2019-08" db="EMBL/GenBank/DDBJ databases">
        <authorList>
            <person name="Kucharzyk K."/>
            <person name="Murdoch R.W."/>
            <person name="Higgins S."/>
            <person name="Loffler F."/>
        </authorList>
    </citation>
    <scope>NUCLEOTIDE SEQUENCE</scope>
</reference>
<comment type="caution">
    <text evidence="6">The sequence shown here is derived from an EMBL/GenBank/DDBJ whole genome shotgun (WGS) entry which is preliminary data.</text>
</comment>
<keyword evidence="1" id="KW-0805">Transcription regulation</keyword>
<dbReference type="InterPro" id="IPR050707">
    <property type="entry name" value="HTH_MetabolicPath_Reg"/>
</dbReference>
<evidence type="ECO:0000256" key="3">
    <source>
        <dbReference type="ARBA" id="ARBA00023163"/>
    </source>
</evidence>
<evidence type="ECO:0000256" key="1">
    <source>
        <dbReference type="ARBA" id="ARBA00023015"/>
    </source>
</evidence>
<dbReference type="AlphaFoldDB" id="A0A644ZWF1"/>
<dbReference type="Gene3D" id="3.30.450.40">
    <property type="match status" value="1"/>
</dbReference>
<dbReference type="InterPro" id="IPR036388">
    <property type="entry name" value="WH-like_DNA-bd_sf"/>
</dbReference>
<dbReference type="GO" id="GO:0003677">
    <property type="term" value="F:DNA binding"/>
    <property type="evidence" value="ECO:0007669"/>
    <property type="project" value="UniProtKB-KW"/>
</dbReference>
<dbReference type="InterPro" id="IPR029016">
    <property type="entry name" value="GAF-like_dom_sf"/>
</dbReference>
<dbReference type="InterPro" id="IPR005471">
    <property type="entry name" value="Tscrpt_reg_IclR_N"/>
</dbReference>
<dbReference type="Gene3D" id="1.10.10.10">
    <property type="entry name" value="Winged helix-like DNA-binding domain superfamily/Winged helix DNA-binding domain"/>
    <property type="match status" value="1"/>
</dbReference>
<dbReference type="GO" id="GO:0045892">
    <property type="term" value="P:negative regulation of DNA-templated transcription"/>
    <property type="evidence" value="ECO:0007669"/>
    <property type="project" value="TreeGrafter"/>
</dbReference>
<protein>
    <submittedName>
        <fullName evidence="6">Pectin degradation repressor protein KdgR</fullName>
    </submittedName>
</protein>